<keyword evidence="2" id="KW-0238">DNA-binding</keyword>
<evidence type="ECO:0000259" key="6">
    <source>
        <dbReference type="PROSITE" id="PS51194"/>
    </source>
</evidence>
<evidence type="ECO:0000256" key="2">
    <source>
        <dbReference type="ARBA" id="ARBA00023125"/>
    </source>
</evidence>
<dbReference type="PROSITE" id="PS51194">
    <property type="entry name" value="HELICASE_CTER"/>
    <property type="match status" value="1"/>
</dbReference>
<dbReference type="SUPFAM" id="SSF52540">
    <property type="entry name" value="P-loop containing nucleoside triphosphate hydrolases"/>
    <property type="match status" value="1"/>
</dbReference>
<dbReference type="GO" id="GO:0043138">
    <property type="term" value="F:3'-5' DNA helicase activity"/>
    <property type="evidence" value="ECO:0007669"/>
    <property type="project" value="UniProtKB-EC"/>
</dbReference>
<proteinExistence type="inferred from homology"/>
<feature type="domain" description="Helicase C-terminal" evidence="6">
    <location>
        <begin position="1"/>
        <end position="88"/>
    </location>
</feature>
<dbReference type="EMBL" id="MBFS01001157">
    <property type="protein sequence ID" value="PVV01348.1"/>
    <property type="molecule type" value="Genomic_DNA"/>
</dbReference>
<evidence type="ECO:0000256" key="1">
    <source>
        <dbReference type="ARBA" id="ARBA00005446"/>
    </source>
</evidence>
<organism evidence="7 8">
    <name type="scientific">Smittium megazygosporum</name>
    <dbReference type="NCBI Taxonomy" id="133381"/>
    <lineage>
        <taxon>Eukaryota</taxon>
        <taxon>Fungi</taxon>
        <taxon>Fungi incertae sedis</taxon>
        <taxon>Zoopagomycota</taxon>
        <taxon>Kickxellomycotina</taxon>
        <taxon>Harpellomycetes</taxon>
        <taxon>Harpellales</taxon>
        <taxon>Legeriomycetaceae</taxon>
        <taxon>Smittium</taxon>
    </lineage>
</organism>
<dbReference type="GO" id="GO:0000724">
    <property type="term" value="P:double-strand break repair via homologous recombination"/>
    <property type="evidence" value="ECO:0007669"/>
    <property type="project" value="TreeGrafter"/>
</dbReference>
<dbReference type="Gene3D" id="1.10.10.10">
    <property type="entry name" value="Winged helix-like DNA-binding domain superfamily/Winged helix DNA-binding domain"/>
    <property type="match status" value="1"/>
</dbReference>
<protein>
    <recommendedName>
        <fullName evidence="5">DNA 3'-5' helicase</fullName>
        <ecNumber evidence="5">5.6.2.4</ecNumber>
    </recommendedName>
</protein>
<feature type="non-terminal residue" evidence="7">
    <location>
        <position position="1"/>
    </location>
</feature>
<dbReference type="Pfam" id="PF00271">
    <property type="entry name" value="Helicase_C"/>
    <property type="match status" value="1"/>
</dbReference>
<evidence type="ECO:0000313" key="7">
    <source>
        <dbReference type="EMBL" id="PVV01348.1"/>
    </source>
</evidence>
<keyword evidence="3" id="KW-0413">Isomerase</keyword>
<gene>
    <name evidence="7" type="ORF">BB560_004236</name>
</gene>
<dbReference type="InterPro" id="IPR001650">
    <property type="entry name" value="Helicase_C-like"/>
</dbReference>
<dbReference type="Pfam" id="PF16124">
    <property type="entry name" value="RecQ_Zn_bind"/>
    <property type="match status" value="1"/>
</dbReference>
<evidence type="ECO:0000313" key="8">
    <source>
        <dbReference type="Proteomes" id="UP000245609"/>
    </source>
</evidence>
<dbReference type="EC" id="5.6.2.4" evidence="5"/>
<comment type="catalytic activity">
    <reaction evidence="4">
        <text>Couples ATP hydrolysis with the unwinding of duplex DNA by translocating in the 3'-5' direction.</text>
        <dbReference type="EC" id="5.6.2.4"/>
    </reaction>
</comment>
<dbReference type="GO" id="GO:0009378">
    <property type="term" value="F:four-way junction helicase activity"/>
    <property type="evidence" value="ECO:0007669"/>
    <property type="project" value="TreeGrafter"/>
</dbReference>
<dbReference type="STRING" id="133381.A0A2T9Z9S9"/>
<comment type="similarity">
    <text evidence="1">Belongs to the helicase family. RecQ subfamily.</text>
</comment>
<name>A0A2T9Z9S9_9FUNG</name>
<dbReference type="Proteomes" id="UP000245609">
    <property type="component" value="Unassembled WGS sequence"/>
</dbReference>
<keyword evidence="8" id="KW-1185">Reference proteome</keyword>
<evidence type="ECO:0000256" key="5">
    <source>
        <dbReference type="ARBA" id="ARBA00034808"/>
    </source>
</evidence>
<dbReference type="PANTHER" id="PTHR13710">
    <property type="entry name" value="DNA HELICASE RECQ FAMILY MEMBER"/>
    <property type="match status" value="1"/>
</dbReference>
<dbReference type="InterPro" id="IPR032284">
    <property type="entry name" value="RecQ_Zn-bd"/>
</dbReference>
<dbReference type="AlphaFoldDB" id="A0A2T9Z9S9"/>
<dbReference type="Gene3D" id="3.40.50.300">
    <property type="entry name" value="P-loop containing nucleotide triphosphate hydrolases"/>
    <property type="match status" value="1"/>
</dbReference>
<reference evidence="7 8" key="1">
    <citation type="journal article" date="2018" name="MBio">
        <title>Comparative Genomics Reveals the Core Gene Toolbox for the Fungus-Insect Symbiosis.</title>
        <authorList>
            <person name="Wang Y."/>
            <person name="Stata M."/>
            <person name="Wang W."/>
            <person name="Stajich J.E."/>
            <person name="White M.M."/>
            <person name="Moncalvo J.M."/>
        </authorList>
    </citation>
    <scope>NUCLEOTIDE SEQUENCE [LARGE SCALE GENOMIC DNA]</scope>
    <source>
        <strain evidence="7 8">SC-DP-2</strain>
    </source>
</reference>
<dbReference type="InterPro" id="IPR027417">
    <property type="entry name" value="P-loop_NTPase"/>
</dbReference>
<comment type="caution">
    <text evidence="7">The sequence shown here is derived from an EMBL/GenBank/DDBJ whole genome shotgun (WGS) entry which is preliminary data.</text>
</comment>
<dbReference type="GO" id="GO:0005737">
    <property type="term" value="C:cytoplasm"/>
    <property type="evidence" value="ECO:0007669"/>
    <property type="project" value="TreeGrafter"/>
</dbReference>
<dbReference type="GO" id="GO:0003677">
    <property type="term" value="F:DNA binding"/>
    <property type="evidence" value="ECO:0007669"/>
    <property type="project" value="UniProtKB-KW"/>
</dbReference>
<dbReference type="PANTHER" id="PTHR13710:SF105">
    <property type="entry name" value="ATP-DEPENDENT DNA HELICASE Q1"/>
    <property type="match status" value="1"/>
</dbReference>
<dbReference type="GO" id="GO:0005694">
    <property type="term" value="C:chromosome"/>
    <property type="evidence" value="ECO:0007669"/>
    <property type="project" value="TreeGrafter"/>
</dbReference>
<accession>A0A2T9Z9S9</accession>
<evidence type="ECO:0000256" key="3">
    <source>
        <dbReference type="ARBA" id="ARBA00023235"/>
    </source>
</evidence>
<sequence>VIVATNAFGMGINQPKVRFVIHNSPSRSPEAYYQESGRAGRDGKPAICLLFYRPTDASKLTSWAVSSGINEQITKAWEMVNYCERSDMCRKIWMENYFNSENLINQTDSTKVCGNCDVCLFATPSEDNHVDITGDAISIVNIAGSLKKHNETMTFLQLIEAWSGYGHNKIHWIKPLIRDGLVTICGDDKKSREFKGRIINHLLLESFLQEKYHATLYSVIARISLGKNGQALYGLKVADSESALKEPPIYISKQVSENFLLSEVSATSLAKQDLFVNLDSE</sequence>
<dbReference type="OrthoDB" id="10261556at2759"/>
<evidence type="ECO:0000256" key="4">
    <source>
        <dbReference type="ARBA" id="ARBA00034617"/>
    </source>
</evidence>
<dbReference type="InterPro" id="IPR036388">
    <property type="entry name" value="WH-like_DNA-bd_sf"/>
</dbReference>